<dbReference type="EnsemblMetazoa" id="XM_022797099">
    <property type="protein sequence ID" value="XP_022652834"/>
    <property type="gene ID" value="LOC111246837"/>
</dbReference>
<dbReference type="EnsemblMetazoa" id="XM_022797100">
    <property type="protein sequence ID" value="XP_022652835"/>
    <property type="gene ID" value="LOC111246837"/>
</dbReference>
<dbReference type="GO" id="GO:0031146">
    <property type="term" value="P:SCF-dependent proteasomal ubiquitin-dependent protein catabolic process"/>
    <property type="evidence" value="ECO:0007669"/>
    <property type="project" value="TreeGrafter"/>
</dbReference>
<evidence type="ECO:0000256" key="1">
    <source>
        <dbReference type="ARBA" id="ARBA00022786"/>
    </source>
</evidence>
<keyword evidence="4" id="KW-1185">Reference proteome</keyword>
<protein>
    <recommendedName>
        <fullName evidence="2">F-box domain-containing protein</fullName>
    </recommendedName>
</protein>
<dbReference type="SUPFAM" id="SSF52058">
    <property type="entry name" value="L domain-like"/>
    <property type="match status" value="1"/>
</dbReference>
<dbReference type="GO" id="GO:0019005">
    <property type="term" value="C:SCF ubiquitin ligase complex"/>
    <property type="evidence" value="ECO:0007669"/>
    <property type="project" value="TreeGrafter"/>
</dbReference>
<name>A0A7M7M6D4_VARDE</name>
<dbReference type="AlphaFoldDB" id="A0A7M7M6D4"/>
<dbReference type="Pfam" id="PF25372">
    <property type="entry name" value="DUF7885"/>
    <property type="match status" value="1"/>
</dbReference>
<dbReference type="Proteomes" id="UP000594260">
    <property type="component" value="Unplaced"/>
</dbReference>
<dbReference type="RefSeq" id="XP_022652834.1">
    <property type="nucleotide sequence ID" value="XM_022797099.1"/>
</dbReference>
<evidence type="ECO:0000313" key="3">
    <source>
        <dbReference type="EnsemblMetazoa" id="XP_022652835"/>
    </source>
</evidence>
<dbReference type="SMART" id="SM00256">
    <property type="entry name" value="FBOX"/>
    <property type="match status" value="1"/>
</dbReference>
<dbReference type="PANTHER" id="PTHR13318:SF95">
    <property type="entry name" value="F-BOX PROTEIN YLR352W"/>
    <property type="match status" value="1"/>
</dbReference>
<dbReference type="SMART" id="SM00367">
    <property type="entry name" value="LRR_CC"/>
    <property type="match status" value="11"/>
</dbReference>
<dbReference type="Pfam" id="PF12937">
    <property type="entry name" value="F-box-like"/>
    <property type="match status" value="1"/>
</dbReference>
<dbReference type="GeneID" id="111246837"/>
<dbReference type="SUPFAM" id="SSF52047">
    <property type="entry name" value="RNI-like"/>
    <property type="match status" value="1"/>
</dbReference>
<dbReference type="PROSITE" id="PS50181">
    <property type="entry name" value="FBOX"/>
    <property type="match status" value="1"/>
</dbReference>
<sequence length="567" mass="63451">MASVEDLPDELLEKLLLYLRPGDRLNCASVCQRWNVILCGSRMVEDVRLVIAEGGLQRAMEALQESSRAYPSLRIVNAFLGTLYDFNGSFWERVGESLIELHLDDCDLSALVFYAILRACQNLKSLEITGCSSLMMSDSLLRPLENVSREKVQESLRGVRHLSLKSNRYLTDASFHCLLELMPHLTSLSLAGCTILQFHPAVFKRFHTEAIEFSTTVVTFQNVLACMMKCKSLFTALDFSQTPINAKAMAYLGELYRDHLVELRLNRCDQLTNNAFLSIAECQKLRVLSLASTCQANDAHLEAILKKTVDLEHLDLQGCYRIGDSACHAISGLRRLRYLSLYSCAAISNEALSSLQNNHTLRHLDLSYTKCDVTVFQSLTALTQLRVLKLANCRRLDDECLQLICDNLRKLEVLNLDYCLTFTDAGVSQIHKLSGLRELTLTGAVDITDRSLNRGLGSLDMRLLQLCLASQLTDAALVSIATHHRSLELIDLSGCPQITDVGLISLIQGVPRLRTLLLKGCRSLTDRSLHVLLSHCPVLRRLLVEHCSMSEDAINLFAHLRPTVDVN</sequence>
<dbReference type="InterPro" id="IPR001810">
    <property type="entry name" value="F-box_dom"/>
</dbReference>
<dbReference type="Pfam" id="PF25013">
    <property type="entry name" value="LRR_Zer-1"/>
    <property type="match status" value="1"/>
</dbReference>
<dbReference type="Gene3D" id="3.80.10.10">
    <property type="entry name" value="Ribonuclease Inhibitor"/>
    <property type="match status" value="4"/>
</dbReference>
<dbReference type="PANTHER" id="PTHR13318">
    <property type="entry name" value="PARTNER OF PAIRED, ISOFORM B-RELATED"/>
    <property type="match status" value="1"/>
</dbReference>
<dbReference type="OrthoDB" id="10257471at2759"/>
<evidence type="ECO:0000259" key="2">
    <source>
        <dbReference type="PROSITE" id="PS50181"/>
    </source>
</evidence>
<dbReference type="InterPro" id="IPR036047">
    <property type="entry name" value="F-box-like_dom_sf"/>
</dbReference>
<keyword evidence="1" id="KW-0833">Ubl conjugation pathway</keyword>
<dbReference type="InterPro" id="IPR006553">
    <property type="entry name" value="Leu-rich_rpt_Cys-con_subtyp"/>
</dbReference>
<dbReference type="KEGG" id="vde:111246837"/>
<dbReference type="InterPro" id="IPR056845">
    <property type="entry name" value="LRR_Zer-1"/>
</dbReference>
<dbReference type="RefSeq" id="XP_022652835.1">
    <property type="nucleotide sequence ID" value="XM_022797100.1"/>
</dbReference>
<dbReference type="InParanoid" id="A0A7M7M6D4"/>
<dbReference type="InterPro" id="IPR057207">
    <property type="entry name" value="FBXL15_LRR"/>
</dbReference>
<dbReference type="OMA" id="HAASCAM"/>
<dbReference type="FunCoup" id="A0A7M7M6D4">
    <property type="interactions" value="9"/>
</dbReference>
<feature type="domain" description="F-box" evidence="2">
    <location>
        <begin position="1"/>
        <end position="47"/>
    </location>
</feature>
<organism evidence="3 4">
    <name type="scientific">Varroa destructor</name>
    <name type="common">Honeybee mite</name>
    <dbReference type="NCBI Taxonomy" id="109461"/>
    <lineage>
        <taxon>Eukaryota</taxon>
        <taxon>Metazoa</taxon>
        <taxon>Ecdysozoa</taxon>
        <taxon>Arthropoda</taxon>
        <taxon>Chelicerata</taxon>
        <taxon>Arachnida</taxon>
        <taxon>Acari</taxon>
        <taxon>Parasitiformes</taxon>
        <taxon>Mesostigmata</taxon>
        <taxon>Gamasina</taxon>
        <taxon>Dermanyssoidea</taxon>
        <taxon>Varroidae</taxon>
        <taxon>Varroa</taxon>
    </lineage>
</organism>
<accession>A0A7M7M6D4</accession>
<dbReference type="SUPFAM" id="SSF81383">
    <property type="entry name" value="F-box domain"/>
    <property type="match status" value="1"/>
</dbReference>
<reference evidence="3" key="1">
    <citation type="submission" date="2021-01" db="UniProtKB">
        <authorList>
            <consortium name="EnsemblMetazoa"/>
        </authorList>
    </citation>
    <scope>IDENTIFICATION</scope>
</reference>
<evidence type="ECO:0000313" key="4">
    <source>
        <dbReference type="Proteomes" id="UP000594260"/>
    </source>
</evidence>
<dbReference type="InterPro" id="IPR032675">
    <property type="entry name" value="LRR_dom_sf"/>
</dbReference>
<proteinExistence type="predicted"/>